<dbReference type="OrthoDB" id="1700726at2759"/>
<evidence type="ECO:0000313" key="4">
    <source>
        <dbReference type="EMBL" id="GAN01493.1"/>
    </source>
</evidence>
<dbReference type="SUPFAM" id="SSF56801">
    <property type="entry name" value="Acetyl-CoA synthetase-like"/>
    <property type="match status" value="1"/>
</dbReference>
<dbReference type="InterPro" id="IPR000873">
    <property type="entry name" value="AMP-dep_synth/lig_dom"/>
</dbReference>
<keyword evidence="5" id="KW-1185">Reference proteome</keyword>
<proteinExistence type="predicted"/>
<gene>
    <name evidence="4" type="ORF">MAM1_0008c00926</name>
</gene>
<dbReference type="PANTHER" id="PTHR43272:SF33">
    <property type="entry name" value="AMP-BINDING DOMAIN-CONTAINING PROTEIN-RELATED"/>
    <property type="match status" value="1"/>
</dbReference>
<evidence type="ECO:0000313" key="5">
    <source>
        <dbReference type="Proteomes" id="UP000053815"/>
    </source>
</evidence>
<dbReference type="GO" id="GO:0005524">
    <property type="term" value="F:ATP binding"/>
    <property type="evidence" value="ECO:0007669"/>
    <property type="project" value="UniProtKB-KW"/>
</dbReference>
<reference evidence="4" key="1">
    <citation type="submission" date="2014-09" db="EMBL/GenBank/DDBJ databases">
        <title>Draft genome sequence of an oleaginous Mucoromycotina fungus Mucor ambiguus NBRC6742.</title>
        <authorList>
            <person name="Takeda I."/>
            <person name="Yamane N."/>
            <person name="Morita T."/>
            <person name="Tamano K."/>
            <person name="Machida M."/>
            <person name="Baker S."/>
            <person name="Koike H."/>
        </authorList>
    </citation>
    <scope>NUCLEOTIDE SEQUENCE</scope>
    <source>
        <strain evidence="4">NBRC 6742</strain>
    </source>
</reference>
<dbReference type="Proteomes" id="UP000053815">
    <property type="component" value="Unassembled WGS sequence"/>
</dbReference>
<dbReference type="Gene3D" id="3.40.50.12780">
    <property type="entry name" value="N-terminal domain of ligase-like"/>
    <property type="match status" value="1"/>
</dbReference>
<dbReference type="AlphaFoldDB" id="A0A0C9MHP0"/>
<dbReference type="InterPro" id="IPR020845">
    <property type="entry name" value="AMP-binding_CS"/>
</dbReference>
<accession>A0A0C9MHP0</accession>
<evidence type="ECO:0000256" key="1">
    <source>
        <dbReference type="ARBA" id="ARBA00022741"/>
    </source>
</evidence>
<keyword evidence="2" id="KW-0067">ATP-binding</keyword>
<evidence type="ECO:0000259" key="3">
    <source>
        <dbReference type="Pfam" id="PF00501"/>
    </source>
</evidence>
<organism evidence="4">
    <name type="scientific">Mucor ambiguus</name>
    <dbReference type="NCBI Taxonomy" id="91626"/>
    <lineage>
        <taxon>Eukaryota</taxon>
        <taxon>Fungi</taxon>
        <taxon>Fungi incertae sedis</taxon>
        <taxon>Mucoromycota</taxon>
        <taxon>Mucoromycotina</taxon>
        <taxon>Mucoromycetes</taxon>
        <taxon>Mucorales</taxon>
        <taxon>Mucorineae</taxon>
        <taxon>Mucoraceae</taxon>
        <taxon>Mucor</taxon>
    </lineage>
</organism>
<dbReference type="Pfam" id="PF00501">
    <property type="entry name" value="AMP-binding"/>
    <property type="match status" value="1"/>
</dbReference>
<protein>
    <submittedName>
        <fullName evidence="4">Acyl-CoA synthetase</fullName>
    </submittedName>
</protein>
<sequence>MVYQFEPPYAVEAKGYDKKDGETAVYRHFKFADKLLAHPPNIFTMWQMYLHGYHISTGKNKNLLMYSAKMTNAPITVDRPFLGTRKQENGIYKEYEWETHRQVRAHIENFGKGLAALGLQRQSSLGVYSINRREWTISEIACYREAFIIVALYDTLGPEATEHIINETEMEYIIASKDKIKNILDIKASIPMIRHIISMDQDVDGETMQRANELGVDIHTFQQVEELGADVTEESEMPSIEDVATICYTSGTTGVPKGAVLTQANCVASTYSAALVSEIGCLANVDETDVYISYLPMAHVFERVAQSFVLFRGSAIGYYHGDTAGLMDDIYELKPTIFVSVPRLFNRIYDKVLAGVATKGGISSYLFNKAYSAKKANLNNSVHHWIYDRLVFAPVREKLGGRIRFILSGSAPIAPEVLEFLKICFSATVHEGYGQTENYCSGALTIIGDNTTGIVGAPFPCSEMKLVDVPDMKYLSTDLPHPRGEICIRGNGVMREFYKNPEKTAEAIDSEGWLHTGDIGMLDDAKRLSIIDRLKNIFKLSQGEYVAPEKIESIYQKNELVAQAFVYGDSMQAQLVGIFVPDKVTLLHWAANKPEFANMSFEELCASPKVNAQVLKVIAKFGKENDLKGFEQVKAIYLSTDEFTIDNELLTPTFKLKRELVRNLYQDQIREMYHELTNGRSFN</sequence>
<dbReference type="EMBL" id="DF836297">
    <property type="protein sequence ID" value="GAN01493.1"/>
    <property type="molecule type" value="Genomic_DNA"/>
</dbReference>
<evidence type="ECO:0000256" key="2">
    <source>
        <dbReference type="ARBA" id="ARBA00022840"/>
    </source>
</evidence>
<dbReference type="PROSITE" id="PS00455">
    <property type="entry name" value="AMP_BINDING"/>
    <property type="match status" value="1"/>
</dbReference>
<dbReference type="InterPro" id="IPR042099">
    <property type="entry name" value="ANL_N_sf"/>
</dbReference>
<dbReference type="STRING" id="91626.A0A0C9MHP0"/>
<dbReference type="GO" id="GO:0005783">
    <property type="term" value="C:endoplasmic reticulum"/>
    <property type="evidence" value="ECO:0007669"/>
    <property type="project" value="TreeGrafter"/>
</dbReference>
<dbReference type="GO" id="GO:0004467">
    <property type="term" value="F:long-chain fatty acid-CoA ligase activity"/>
    <property type="evidence" value="ECO:0007669"/>
    <property type="project" value="TreeGrafter"/>
</dbReference>
<dbReference type="PANTHER" id="PTHR43272">
    <property type="entry name" value="LONG-CHAIN-FATTY-ACID--COA LIGASE"/>
    <property type="match status" value="1"/>
</dbReference>
<keyword evidence="1" id="KW-0547">Nucleotide-binding</keyword>
<name>A0A0C9MHP0_9FUNG</name>
<feature type="domain" description="AMP-dependent synthetase/ligase" evidence="3">
    <location>
        <begin position="92"/>
        <end position="498"/>
    </location>
</feature>
<dbReference type="GO" id="GO:0016020">
    <property type="term" value="C:membrane"/>
    <property type="evidence" value="ECO:0007669"/>
    <property type="project" value="TreeGrafter"/>
</dbReference>